<evidence type="ECO:0000313" key="9">
    <source>
        <dbReference type="Proteomes" id="UP001497744"/>
    </source>
</evidence>
<feature type="compositionally biased region" description="Polar residues" evidence="6">
    <location>
        <begin position="567"/>
        <end position="581"/>
    </location>
</feature>
<keyword evidence="9" id="KW-1185">Reference proteome</keyword>
<feature type="transmembrane region" description="Helical" evidence="7">
    <location>
        <begin position="312"/>
        <end position="333"/>
    </location>
</feature>
<evidence type="ECO:0000313" key="8">
    <source>
        <dbReference type="EMBL" id="GIX62489.1"/>
    </source>
</evidence>
<evidence type="ECO:0000256" key="7">
    <source>
        <dbReference type="SAM" id="Phobius"/>
    </source>
</evidence>
<feature type="transmembrane region" description="Helical" evidence="7">
    <location>
        <begin position="345"/>
        <end position="368"/>
    </location>
</feature>
<protein>
    <submittedName>
        <fullName evidence="8">Transmembrane CLPTM1 family protein</fullName>
    </submittedName>
</protein>
<dbReference type="GeneID" id="94193970"/>
<dbReference type="GO" id="GO:0016020">
    <property type="term" value="C:membrane"/>
    <property type="evidence" value="ECO:0007669"/>
    <property type="project" value="UniProtKB-SubCell"/>
</dbReference>
<evidence type="ECO:0000256" key="5">
    <source>
        <dbReference type="ARBA" id="ARBA00023136"/>
    </source>
</evidence>
<gene>
    <name evidence="8" type="ORF">BcabD6B2_19240</name>
</gene>
<comment type="subcellular location">
    <subcellularLocation>
        <location evidence="1">Membrane</location>
        <topology evidence="1">Multi-pass membrane protein</topology>
    </subcellularLocation>
</comment>
<accession>A0AAV4LV78</accession>
<dbReference type="RefSeq" id="XP_067714558.1">
    <property type="nucleotide sequence ID" value="XM_067858457.1"/>
</dbReference>
<dbReference type="EMBL" id="BPLF01000002">
    <property type="protein sequence ID" value="GIX62489.1"/>
    <property type="molecule type" value="Genomic_DNA"/>
</dbReference>
<organism evidence="8 9">
    <name type="scientific">Babesia caballi</name>
    <dbReference type="NCBI Taxonomy" id="5871"/>
    <lineage>
        <taxon>Eukaryota</taxon>
        <taxon>Sar</taxon>
        <taxon>Alveolata</taxon>
        <taxon>Apicomplexa</taxon>
        <taxon>Aconoidasida</taxon>
        <taxon>Piroplasmida</taxon>
        <taxon>Babesiidae</taxon>
        <taxon>Babesia</taxon>
    </lineage>
</organism>
<keyword evidence="4 7" id="KW-1133">Transmembrane helix</keyword>
<feature type="transmembrane region" description="Helical" evidence="7">
    <location>
        <begin position="17"/>
        <end position="36"/>
    </location>
</feature>
<keyword evidence="5 7" id="KW-0472">Membrane</keyword>
<keyword evidence="3 7" id="KW-0812">Transmembrane</keyword>
<dbReference type="GO" id="GO:0012505">
    <property type="term" value="C:endomembrane system"/>
    <property type="evidence" value="ECO:0007669"/>
    <property type="project" value="TreeGrafter"/>
</dbReference>
<sequence length="780" mass="87671">MAAASAPQERRSNQRNWIFQAVLQVIAIHVLLSFFGGNKRNQVDPATGKPPVVYRNYLSANDLFDTYIYVSREAYVGLEFLGDSAELVFSAENRAYSHSFNRAFDVTAASITPDSSFFHNDYDQLYAIVFVVPHKSYATRAVPFHESTFKQGFEGHVVVQSIPLTTMRRVKHSKEVSLIGSPASEPEEGPEEEVRKHWIPRLDVNLVYDTAAHVQNPKDVYFNAYQVYEAEGVYDPLVYLSQFWVLEEHYQCVRPEMDGSSLELQVHFSTCSPTYYLMSTQFKVNSETGGILGQQSAKEFEMFKRTLMTTNVYMLIFSGAFILLHSIFSFFALKNDIQFWHQTDSMEGLSALSVLINFACDIIVALYIFDSENVSWLILFEISIGLVASAWKVSKAISIKLKPQFPFLELGNAKNYVESNTKKYDEMAIKYMSVVMLPCVLGYAIYSLFYQKYKSWYSYIISVAAGSVYTFGFIMMTPQIYINYKLKSVDHLPWRALIYKSLNTFVDDVASFLIDMPWMHRLSCFRDDIIFFCYLYQRWAYRVDPSRPNAWKHANAEAQAVSAGATEVSSATDSVPATAQAESPAEEVEGDAQPVRRSAKVPHAPGRQHSVRPLGDIVGGRDRPRYALVVLAADHRPLGEDGRVAEHPELQQLLLAGVDRAAHLARRPVGGVGRSVGELGPQVQPAGPAHVRGDARVVLDAEELGHRRLPPRPVDGEPELRGRVRDHGRAHGLRTGDVAEQPLAHKGPQRGDAAGVRQRGRRRPKLEGAADNVPHLEVLK</sequence>
<dbReference type="PANTHER" id="PTHR21347">
    <property type="entry name" value="CLEFT LIP AND PALATE ASSOCIATED TRANSMEMBRANE PROTEIN-RELATED"/>
    <property type="match status" value="1"/>
</dbReference>
<comment type="similarity">
    <text evidence="2">Belongs to the CLPTM1 family.</text>
</comment>
<dbReference type="Proteomes" id="UP001497744">
    <property type="component" value="Unassembled WGS sequence"/>
</dbReference>
<comment type="caution">
    <text evidence="8">The sequence shown here is derived from an EMBL/GenBank/DDBJ whole genome shotgun (WGS) entry which is preliminary data.</text>
</comment>
<feature type="transmembrane region" description="Helical" evidence="7">
    <location>
        <begin position="374"/>
        <end position="393"/>
    </location>
</feature>
<reference evidence="8 9" key="1">
    <citation type="submission" date="2021-06" db="EMBL/GenBank/DDBJ databases">
        <title>Genome sequence of Babesia caballi.</title>
        <authorList>
            <person name="Yamagishi J."/>
            <person name="Kidaka T."/>
            <person name="Ochi A."/>
        </authorList>
    </citation>
    <scope>NUCLEOTIDE SEQUENCE [LARGE SCALE GENOMIC DNA]</scope>
    <source>
        <strain evidence="8">USDA-D6B2</strain>
    </source>
</reference>
<feature type="region of interest" description="Disordered" evidence="6">
    <location>
        <begin position="565"/>
        <end position="617"/>
    </location>
</feature>
<feature type="transmembrane region" description="Helical" evidence="7">
    <location>
        <begin position="431"/>
        <end position="450"/>
    </location>
</feature>
<evidence type="ECO:0000256" key="2">
    <source>
        <dbReference type="ARBA" id="ARBA00009310"/>
    </source>
</evidence>
<evidence type="ECO:0000256" key="6">
    <source>
        <dbReference type="SAM" id="MobiDB-lite"/>
    </source>
</evidence>
<feature type="region of interest" description="Disordered" evidence="6">
    <location>
        <begin position="703"/>
        <end position="722"/>
    </location>
</feature>
<proteinExistence type="inferred from homology"/>
<feature type="transmembrane region" description="Helical" evidence="7">
    <location>
        <begin position="456"/>
        <end position="477"/>
    </location>
</feature>
<evidence type="ECO:0000256" key="3">
    <source>
        <dbReference type="ARBA" id="ARBA00022692"/>
    </source>
</evidence>
<evidence type="ECO:0000256" key="1">
    <source>
        <dbReference type="ARBA" id="ARBA00004141"/>
    </source>
</evidence>
<evidence type="ECO:0000256" key="4">
    <source>
        <dbReference type="ARBA" id="ARBA00022989"/>
    </source>
</evidence>
<dbReference type="InterPro" id="IPR008429">
    <property type="entry name" value="CLPTM1"/>
</dbReference>
<dbReference type="Pfam" id="PF05602">
    <property type="entry name" value="CLPTM1"/>
    <property type="match status" value="1"/>
</dbReference>
<dbReference type="PANTHER" id="PTHR21347:SF0">
    <property type="entry name" value="LIPID SCRAMBLASE CLPTM1L"/>
    <property type="match status" value="1"/>
</dbReference>
<dbReference type="AlphaFoldDB" id="A0AAV4LV78"/>
<feature type="region of interest" description="Disordered" evidence="6">
    <location>
        <begin position="733"/>
        <end position="780"/>
    </location>
</feature>
<name>A0AAV4LV78_BABCB</name>